<evidence type="ECO:0000256" key="1">
    <source>
        <dbReference type="ARBA" id="ARBA00008345"/>
    </source>
</evidence>
<evidence type="ECO:0000313" key="14">
    <source>
        <dbReference type="Proteomes" id="UP000177701"/>
    </source>
</evidence>
<accession>A0A1F5AE32</accession>
<reference evidence="13 14" key="1">
    <citation type="journal article" date="2016" name="Nat. Commun.">
        <title>Thousands of microbial genomes shed light on interconnected biogeochemical processes in an aquifer system.</title>
        <authorList>
            <person name="Anantharaman K."/>
            <person name="Brown C.T."/>
            <person name="Hug L.A."/>
            <person name="Sharon I."/>
            <person name="Castelle C.J."/>
            <person name="Probst A.J."/>
            <person name="Thomas B.C."/>
            <person name="Singh A."/>
            <person name="Wilkins M.J."/>
            <person name="Karaoz U."/>
            <person name="Brodie E.L."/>
            <person name="Williams K.H."/>
            <person name="Hubbard S.S."/>
            <person name="Banfield J.F."/>
        </authorList>
    </citation>
    <scope>NUCLEOTIDE SEQUENCE [LARGE SCALE GENOMIC DNA]</scope>
</reference>
<dbReference type="NCBIfam" id="TIGR03800">
    <property type="entry name" value="PLP_synth_Pdx2"/>
    <property type="match status" value="1"/>
</dbReference>
<dbReference type="InterPro" id="IPR021196">
    <property type="entry name" value="PdxT/SNO_CS"/>
</dbReference>
<evidence type="ECO:0000256" key="6">
    <source>
        <dbReference type="ARBA" id="ARBA00047992"/>
    </source>
</evidence>
<dbReference type="PROSITE" id="PS01236">
    <property type="entry name" value="PDXT_SNO_1"/>
    <property type="match status" value="1"/>
</dbReference>
<comment type="pathway">
    <text evidence="10">Cofactor biosynthesis; pyridoxal 5'-phosphate biosynthesis.</text>
</comment>
<organism evidence="13 14">
    <name type="scientific">Candidatus Sediminicultor quintus</name>
    <dbReference type="NCBI Taxonomy" id="1797291"/>
    <lineage>
        <taxon>Bacteria</taxon>
        <taxon>Pseudomonadati</taxon>
        <taxon>Atribacterota</taxon>
        <taxon>Candidatus Phoenicimicrobiia</taxon>
        <taxon>Candidatus Pheonicimicrobiales</taxon>
        <taxon>Candidatus Phoenicimicrobiaceae</taxon>
        <taxon>Candidatus Sediminicultor</taxon>
    </lineage>
</organism>
<dbReference type="PANTHER" id="PTHR31559">
    <property type="entry name" value="PYRIDOXAL 5'-PHOSPHATE SYNTHASE SUBUNIT SNO"/>
    <property type="match status" value="1"/>
</dbReference>
<feature type="active site" description="Nucleophile" evidence="10 11">
    <location>
        <position position="78"/>
    </location>
</feature>
<dbReference type="FunFam" id="3.40.50.880:FF:000010">
    <property type="entry name" value="uncharacterized protein LOC100176842 isoform X2"/>
    <property type="match status" value="1"/>
</dbReference>
<dbReference type="SUPFAM" id="SSF52317">
    <property type="entry name" value="Class I glutamine amidotransferase-like"/>
    <property type="match status" value="1"/>
</dbReference>
<dbReference type="HAMAP" id="MF_01615">
    <property type="entry name" value="PdxT"/>
    <property type="match status" value="1"/>
</dbReference>
<comment type="caution">
    <text evidence="13">The sequence shown here is derived from an EMBL/GenBank/DDBJ whole genome shotgun (WGS) entry which is preliminary data.</text>
</comment>
<dbReference type="GO" id="GO:0006543">
    <property type="term" value="P:L-glutamine catabolic process"/>
    <property type="evidence" value="ECO:0007669"/>
    <property type="project" value="UniProtKB-UniRule"/>
</dbReference>
<keyword evidence="2 10" id="KW-0378">Hydrolase</keyword>
<name>A0A1F5AE32_9BACT</name>
<evidence type="ECO:0000256" key="9">
    <source>
        <dbReference type="ARBA" id="ARBA00064749"/>
    </source>
</evidence>
<dbReference type="UniPathway" id="UPA00245"/>
<keyword evidence="4 10" id="KW-0315">Glutamine amidotransferase</keyword>
<dbReference type="Pfam" id="PF01174">
    <property type="entry name" value="SNO"/>
    <property type="match status" value="1"/>
</dbReference>
<dbReference type="GO" id="GO:0005829">
    <property type="term" value="C:cytosol"/>
    <property type="evidence" value="ECO:0007669"/>
    <property type="project" value="TreeGrafter"/>
</dbReference>
<evidence type="ECO:0000313" key="13">
    <source>
        <dbReference type="EMBL" id="OGD16167.1"/>
    </source>
</evidence>
<dbReference type="PROSITE" id="PS51130">
    <property type="entry name" value="PDXT_SNO_2"/>
    <property type="match status" value="1"/>
</dbReference>
<comment type="similarity">
    <text evidence="1 10">Belongs to the glutaminase PdxT/SNO family.</text>
</comment>
<dbReference type="GO" id="GO:0036381">
    <property type="term" value="F:pyridoxal 5'-phosphate synthase (glutamine hydrolysing) activity"/>
    <property type="evidence" value="ECO:0007669"/>
    <property type="project" value="UniProtKB-UniRule"/>
</dbReference>
<keyword evidence="5 10" id="KW-0456">Lyase</keyword>
<dbReference type="STRING" id="1797291.A2V47_00935"/>
<comment type="function">
    <text evidence="8 10">Catalyzes the hydrolysis of glutamine to glutamate and ammonia as part of the biosynthesis of pyridoxal 5'-phosphate. The resulting ammonia molecule is channeled to the active site of PdxS.</text>
</comment>
<dbReference type="EMBL" id="MEYH01000040">
    <property type="protein sequence ID" value="OGD16167.1"/>
    <property type="molecule type" value="Genomic_DNA"/>
</dbReference>
<dbReference type="EC" id="4.3.3.6" evidence="10"/>
<dbReference type="InterPro" id="IPR029062">
    <property type="entry name" value="Class_I_gatase-like"/>
</dbReference>
<dbReference type="PROSITE" id="PS51273">
    <property type="entry name" value="GATASE_TYPE_1"/>
    <property type="match status" value="1"/>
</dbReference>
<evidence type="ECO:0000256" key="5">
    <source>
        <dbReference type="ARBA" id="ARBA00023239"/>
    </source>
</evidence>
<dbReference type="EC" id="3.5.1.2" evidence="10"/>
<dbReference type="PANTHER" id="PTHR31559:SF0">
    <property type="entry name" value="PYRIDOXAL 5'-PHOSPHATE SYNTHASE SUBUNIT SNO1-RELATED"/>
    <property type="match status" value="1"/>
</dbReference>
<comment type="catalytic activity">
    <reaction evidence="6 10">
        <text>aldehydo-D-ribose 5-phosphate + D-glyceraldehyde 3-phosphate + L-glutamine = pyridoxal 5'-phosphate + L-glutamate + phosphate + 3 H2O + H(+)</text>
        <dbReference type="Rhea" id="RHEA:31507"/>
        <dbReference type="ChEBI" id="CHEBI:15377"/>
        <dbReference type="ChEBI" id="CHEBI:15378"/>
        <dbReference type="ChEBI" id="CHEBI:29985"/>
        <dbReference type="ChEBI" id="CHEBI:43474"/>
        <dbReference type="ChEBI" id="CHEBI:58273"/>
        <dbReference type="ChEBI" id="CHEBI:58359"/>
        <dbReference type="ChEBI" id="CHEBI:59776"/>
        <dbReference type="ChEBI" id="CHEBI:597326"/>
        <dbReference type="EC" id="4.3.3.6"/>
    </reaction>
</comment>
<feature type="active site" description="Charge relay system" evidence="10 11">
    <location>
        <position position="170"/>
    </location>
</feature>
<keyword evidence="3 10" id="KW-0663">Pyridoxal phosphate</keyword>
<evidence type="ECO:0000256" key="7">
    <source>
        <dbReference type="ARBA" id="ARBA00049534"/>
    </source>
</evidence>
<dbReference type="CDD" id="cd01749">
    <property type="entry name" value="GATase1_PB"/>
    <property type="match status" value="1"/>
</dbReference>
<evidence type="ECO:0000256" key="3">
    <source>
        <dbReference type="ARBA" id="ARBA00022898"/>
    </source>
</evidence>
<evidence type="ECO:0000256" key="11">
    <source>
        <dbReference type="PIRSR" id="PIRSR005639-1"/>
    </source>
</evidence>
<comment type="subunit">
    <text evidence="9 10">In the presence of PdxS, forms a dodecamer of heterodimers. Only shows activity in the heterodimer.</text>
</comment>
<dbReference type="GO" id="GO:0042823">
    <property type="term" value="P:pyridoxal phosphate biosynthetic process"/>
    <property type="evidence" value="ECO:0007669"/>
    <property type="project" value="UniProtKB-UniRule"/>
</dbReference>
<evidence type="ECO:0000256" key="10">
    <source>
        <dbReference type="HAMAP-Rule" id="MF_01615"/>
    </source>
</evidence>
<dbReference type="Proteomes" id="UP000177701">
    <property type="component" value="Unassembled WGS sequence"/>
</dbReference>
<dbReference type="PIRSF" id="PIRSF005639">
    <property type="entry name" value="Glut_amidoT_SNO"/>
    <property type="match status" value="1"/>
</dbReference>
<protein>
    <recommendedName>
        <fullName evidence="10">Pyridoxal 5'-phosphate synthase subunit PdxT</fullName>
        <ecNumber evidence="10">4.3.3.6</ecNumber>
    </recommendedName>
    <alternativeName>
        <fullName evidence="10">Pdx2</fullName>
    </alternativeName>
    <alternativeName>
        <fullName evidence="10">Pyridoxal 5'-phosphate synthase glutaminase subunit</fullName>
        <ecNumber evidence="10">3.5.1.2</ecNumber>
    </alternativeName>
</protein>
<sequence>MKVGVLSLQGAVEEHLEMIKRCGFEGIKVKTIEDLEKADRLIIPGGESTVIGKLAKIYGLDREIIKKGREGMPIFGTCAGMILLANKVLGIEQIRFNLIDIVVERNAFGRQVDSFEVDLKIEDFSGKPFKAVFIRAPYIQKTGKQVKVLAEFMGKIVMARQKNILVSSFHPELTEDLRVHKYFLSDHY</sequence>
<dbReference type="InterPro" id="IPR002161">
    <property type="entry name" value="PdxT/SNO"/>
</dbReference>
<dbReference type="GO" id="GO:0004359">
    <property type="term" value="F:glutaminase activity"/>
    <property type="evidence" value="ECO:0007669"/>
    <property type="project" value="UniProtKB-UniRule"/>
</dbReference>
<keyword evidence="13" id="KW-0808">Transferase</keyword>
<evidence type="ECO:0000256" key="4">
    <source>
        <dbReference type="ARBA" id="ARBA00022962"/>
    </source>
</evidence>
<proteinExistence type="inferred from homology"/>
<evidence type="ECO:0000256" key="2">
    <source>
        <dbReference type="ARBA" id="ARBA00022801"/>
    </source>
</evidence>
<feature type="active site" description="Charge relay system" evidence="10 11">
    <location>
        <position position="172"/>
    </location>
</feature>
<gene>
    <name evidence="10" type="primary">pdxT</name>
    <name evidence="13" type="ORF">A2V47_00935</name>
</gene>
<evidence type="ECO:0000256" key="12">
    <source>
        <dbReference type="PIRSR" id="PIRSR005639-2"/>
    </source>
</evidence>
<feature type="binding site" evidence="10 12">
    <location>
        <position position="105"/>
    </location>
    <ligand>
        <name>L-glutamine</name>
        <dbReference type="ChEBI" id="CHEBI:58359"/>
    </ligand>
</feature>
<feature type="binding site" evidence="10 12">
    <location>
        <begin position="134"/>
        <end position="135"/>
    </location>
    <ligand>
        <name>L-glutamine</name>
        <dbReference type="ChEBI" id="CHEBI:58359"/>
    </ligand>
</feature>
<dbReference type="Gene3D" id="3.40.50.880">
    <property type="match status" value="1"/>
</dbReference>
<dbReference type="GO" id="GO:0008614">
    <property type="term" value="P:pyridoxine metabolic process"/>
    <property type="evidence" value="ECO:0007669"/>
    <property type="project" value="TreeGrafter"/>
</dbReference>
<feature type="binding site" evidence="10 12">
    <location>
        <begin position="46"/>
        <end position="48"/>
    </location>
    <ligand>
        <name>L-glutamine</name>
        <dbReference type="ChEBI" id="CHEBI:58359"/>
    </ligand>
</feature>
<comment type="catalytic activity">
    <reaction evidence="7 10">
        <text>L-glutamine + H2O = L-glutamate + NH4(+)</text>
        <dbReference type="Rhea" id="RHEA:15889"/>
        <dbReference type="ChEBI" id="CHEBI:15377"/>
        <dbReference type="ChEBI" id="CHEBI:28938"/>
        <dbReference type="ChEBI" id="CHEBI:29985"/>
        <dbReference type="ChEBI" id="CHEBI:58359"/>
        <dbReference type="EC" id="3.5.1.2"/>
    </reaction>
</comment>
<dbReference type="GO" id="GO:1903600">
    <property type="term" value="C:glutaminase complex"/>
    <property type="evidence" value="ECO:0007669"/>
    <property type="project" value="TreeGrafter"/>
</dbReference>
<dbReference type="AlphaFoldDB" id="A0A1F5AE32"/>
<evidence type="ECO:0000256" key="8">
    <source>
        <dbReference type="ARBA" id="ARBA00054599"/>
    </source>
</evidence>
<dbReference type="GO" id="GO:0016740">
    <property type="term" value="F:transferase activity"/>
    <property type="evidence" value="ECO:0007669"/>
    <property type="project" value="UniProtKB-KW"/>
</dbReference>